<keyword evidence="2" id="KW-1185">Reference proteome</keyword>
<sequence length="92" mass="10215">MLSSIPPGAHGDPYTHYYERPPLPDNAHWGHAPSHHAGEYVYPGRAVLMLPGRPWAESPERCTNADPLANDWYGYDGEATILVCRRCGLDVT</sequence>
<proteinExistence type="predicted"/>
<name>A0A852YQZ8_9ACTN</name>
<organism evidence="1 2">
    <name type="scientific">Actinopolyspora biskrensis</name>
    <dbReference type="NCBI Taxonomy" id="1470178"/>
    <lineage>
        <taxon>Bacteria</taxon>
        <taxon>Bacillati</taxon>
        <taxon>Actinomycetota</taxon>
        <taxon>Actinomycetes</taxon>
        <taxon>Actinopolysporales</taxon>
        <taxon>Actinopolysporaceae</taxon>
        <taxon>Actinopolyspora</taxon>
    </lineage>
</organism>
<reference evidence="1 2" key="1">
    <citation type="submission" date="2020-07" db="EMBL/GenBank/DDBJ databases">
        <title>Genomic Encyclopedia of Type Strains, Phase III (KMG-III): the genomes of soil and plant-associated and newly described type strains.</title>
        <authorList>
            <person name="Whitman W."/>
        </authorList>
    </citation>
    <scope>NUCLEOTIDE SEQUENCE [LARGE SCALE GENOMIC DNA]</scope>
    <source>
        <strain evidence="1 2">CECT 8576</strain>
    </source>
</reference>
<dbReference type="RefSeq" id="WP_179533752.1">
    <property type="nucleotide sequence ID" value="NZ_JACBYW010000001.1"/>
</dbReference>
<dbReference type="Proteomes" id="UP000548304">
    <property type="component" value="Unassembled WGS sequence"/>
</dbReference>
<dbReference type="EMBL" id="JACBYW010000001">
    <property type="protein sequence ID" value="NYH77161.1"/>
    <property type="molecule type" value="Genomic_DNA"/>
</dbReference>
<evidence type="ECO:0000313" key="2">
    <source>
        <dbReference type="Proteomes" id="UP000548304"/>
    </source>
</evidence>
<protein>
    <submittedName>
        <fullName evidence="1">Uncharacterized protein</fullName>
    </submittedName>
</protein>
<accession>A0A852YQZ8</accession>
<evidence type="ECO:0000313" key="1">
    <source>
        <dbReference type="EMBL" id="NYH77161.1"/>
    </source>
</evidence>
<gene>
    <name evidence="1" type="ORF">FHR84_000475</name>
</gene>
<comment type="caution">
    <text evidence="1">The sequence shown here is derived from an EMBL/GenBank/DDBJ whole genome shotgun (WGS) entry which is preliminary data.</text>
</comment>
<dbReference type="AlphaFoldDB" id="A0A852YQZ8"/>